<comment type="function">
    <text evidence="4">Binds to the 23S rRNA.</text>
</comment>
<evidence type="ECO:0000256" key="1">
    <source>
        <dbReference type="ARBA" id="ARBA00007320"/>
    </source>
</evidence>
<evidence type="ECO:0000259" key="6">
    <source>
        <dbReference type="Pfam" id="PF00828"/>
    </source>
</evidence>
<dbReference type="HAMAP" id="MF_01341">
    <property type="entry name" value="Ribosomal_uL15"/>
    <property type="match status" value="1"/>
</dbReference>
<accession>A0A1G2DYH5</accession>
<evidence type="ECO:0000313" key="8">
    <source>
        <dbReference type="Proteomes" id="UP000178893"/>
    </source>
</evidence>
<keyword evidence="2 4" id="KW-0689">Ribosomal protein</keyword>
<name>A0A1G2DYH5_9BACT</name>
<gene>
    <name evidence="4" type="primary">rplO</name>
    <name evidence="7" type="ORF">A2V72_00190</name>
</gene>
<comment type="similarity">
    <text evidence="1 4">Belongs to the universal ribosomal protein uL15 family.</text>
</comment>
<evidence type="ECO:0000313" key="7">
    <source>
        <dbReference type="EMBL" id="OGZ18412.1"/>
    </source>
</evidence>
<dbReference type="GO" id="GO:0022625">
    <property type="term" value="C:cytosolic large ribosomal subunit"/>
    <property type="evidence" value="ECO:0007669"/>
    <property type="project" value="TreeGrafter"/>
</dbReference>
<protein>
    <recommendedName>
        <fullName evidence="4">Large ribosomal subunit protein uL15</fullName>
    </recommendedName>
</protein>
<feature type="region of interest" description="Disordered" evidence="5">
    <location>
        <begin position="1"/>
        <end position="41"/>
    </location>
</feature>
<dbReference type="AlphaFoldDB" id="A0A1G2DYH5"/>
<dbReference type="InterPro" id="IPR036227">
    <property type="entry name" value="Ribosomal_uL15/eL18_sf"/>
</dbReference>
<dbReference type="GO" id="GO:0019843">
    <property type="term" value="F:rRNA binding"/>
    <property type="evidence" value="ECO:0007669"/>
    <property type="project" value="UniProtKB-UniRule"/>
</dbReference>
<dbReference type="Pfam" id="PF00828">
    <property type="entry name" value="Ribosomal_L27A"/>
    <property type="match status" value="1"/>
</dbReference>
<evidence type="ECO:0000256" key="4">
    <source>
        <dbReference type="HAMAP-Rule" id="MF_01341"/>
    </source>
</evidence>
<dbReference type="GO" id="GO:0006412">
    <property type="term" value="P:translation"/>
    <property type="evidence" value="ECO:0007669"/>
    <property type="project" value="UniProtKB-UniRule"/>
</dbReference>
<dbReference type="InterPro" id="IPR005749">
    <property type="entry name" value="Ribosomal_uL15_bac-type"/>
</dbReference>
<feature type="compositionally biased region" description="Basic residues" evidence="5">
    <location>
        <begin position="1"/>
        <end position="23"/>
    </location>
</feature>
<dbReference type="EMBL" id="MHLW01000002">
    <property type="protein sequence ID" value="OGZ18412.1"/>
    <property type="molecule type" value="Genomic_DNA"/>
</dbReference>
<dbReference type="Gene3D" id="3.100.10.10">
    <property type="match status" value="1"/>
</dbReference>
<comment type="caution">
    <text evidence="7">The sequence shown here is derived from an EMBL/GenBank/DDBJ whole genome shotgun (WGS) entry which is preliminary data.</text>
</comment>
<dbReference type="InterPro" id="IPR030878">
    <property type="entry name" value="Ribosomal_uL15"/>
</dbReference>
<evidence type="ECO:0000256" key="2">
    <source>
        <dbReference type="ARBA" id="ARBA00022980"/>
    </source>
</evidence>
<dbReference type="PANTHER" id="PTHR12934:SF11">
    <property type="entry name" value="LARGE RIBOSOMAL SUBUNIT PROTEIN UL15M"/>
    <property type="match status" value="1"/>
</dbReference>
<reference evidence="7 8" key="1">
    <citation type="journal article" date="2016" name="Nat. Commun.">
        <title>Thousands of microbial genomes shed light on interconnected biogeochemical processes in an aquifer system.</title>
        <authorList>
            <person name="Anantharaman K."/>
            <person name="Brown C.T."/>
            <person name="Hug L.A."/>
            <person name="Sharon I."/>
            <person name="Castelle C.J."/>
            <person name="Probst A.J."/>
            <person name="Thomas B.C."/>
            <person name="Singh A."/>
            <person name="Wilkins M.J."/>
            <person name="Karaoz U."/>
            <person name="Brodie E.L."/>
            <person name="Williams K.H."/>
            <person name="Hubbard S.S."/>
            <person name="Banfield J.F."/>
        </authorList>
    </citation>
    <scope>NUCLEOTIDE SEQUENCE [LARGE SCALE GENOMIC DNA]</scope>
</reference>
<dbReference type="SUPFAM" id="SSF52080">
    <property type="entry name" value="Ribosomal proteins L15p and L18e"/>
    <property type="match status" value="1"/>
</dbReference>
<keyword evidence="4" id="KW-0694">RNA-binding</keyword>
<feature type="domain" description="Large ribosomal subunit protein uL15/eL18" evidence="6">
    <location>
        <begin position="71"/>
        <end position="134"/>
    </location>
</feature>
<dbReference type="Proteomes" id="UP000178893">
    <property type="component" value="Unassembled WGS sequence"/>
</dbReference>
<dbReference type="InterPro" id="IPR021131">
    <property type="entry name" value="Ribosomal_uL15/eL18"/>
</dbReference>
<sequence length="136" mass="15606">MQIHQIKPKHKLKKKKRVGRGGKRGTYSGKGIKGQKSRAGRKMVPVIRELIKKYPKLRGYRAQNRTKNIAVVNLKDLDKNFKDSEIVNPKALLEKKLIRRIKGRTPKVKILGKGELSKKLIIEDCEMSESVKEKHA</sequence>
<dbReference type="PANTHER" id="PTHR12934">
    <property type="entry name" value="50S RIBOSOMAL PROTEIN L15"/>
    <property type="match status" value="1"/>
</dbReference>
<evidence type="ECO:0000256" key="5">
    <source>
        <dbReference type="SAM" id="MobiDB-lite"/>
    </source>
</evidence>
<dbReference type="GO" id="GO:0003735">
    <property type="term" value="F:structural constituent of ribosome"/>
    <property type="evidence" value="ECO:0007669"/>
    <property type="project" value="InterPro"/>
</dbReference>
<proteinExistence type="inferred from homology"/>
<organism evidence="7 8">
    <name type="scientific">Candidatus Nealsonbacteria bacterium RBG_13_37_56</name>
    <dbReference type="NCBI Taxonomy" id="1801661"/>
    <lineage>
        <taxon>Bacteria</taxon>
        <taxon>Candidatus Nealsoniibacteriota</taxon>
    </lineage>
</organism>
<comment type="subunit">
    <text evidence="4">Part of the 50S ribosomal subunit.</text>
</comment>
<keyword evidence="3 4" id="KW-0687">Ribonucleoprotein</keyword>
<keyword evidence="4" id="KW-0699">rRNA-binding</keyword>
<evidence type="ECO:0000256" key="3">
    <source>
        <dbReference type="ARBA" id="ARBA00023274"/>
    </source>
</evidence>